<evidence type="ECO:0000313" key="2">
    <source>
        <dbReference type="Ensembl" id="ENSNPEP00000014800.1"/>
    </source>
</evidence>
<protein>
    <submittedName>
        <fullName evidence="2">Uncharacterized protein</fullName>
    </submittedName>
</protein>
<evidence type="ECO:0000313" key="3">
    <source>
        <dbReference type="Proteomes" id="UP000694420"/>
    </source>
</evidence>
<feature type="region of interest" description="Disordered" evidence="1">
    <location>
        <begin position="115"/>
        <end position="135"/>
    </location>
</feature>
<name>A0A8C7EEW7_NOTPE</name>
<organism evidence="2 3">
    <name type="scientific">Nothoprocta perdicaria</name>
    <name type="common">Chilean tinamou</name>
    <name type="synonym">Crypturus perdicarius</name>
    <dbReference type="NCBI Taxonomy" id="30464"/>
    <lineage>
        <taxon>Eukaryota</taxon>
        <taxon>Metazoa</taxon>
        <taxon>Chordata</taxon>
        <taxon>Craniata</taxon>
        <taxon>Vertebrata</taxon>
        <taxon>Euteleostomi</taxon>
        <taxon>Archelosauria</taxon>
        <taxon>Archosauria</taxon>
        <taxon>Dinosauria</taxon>
        <taxon>Saurischia</taxon>
        <taxon>Theropoda</taxon>
        <taxon>Coelurosauria</taxon>
        <taxon>Aves</taxon>
        <taxon>Palaeognathae</taxon>
        <taxon>Tinamiformes</taxon>
        <taxon>Tinamidae</taxon>
        <taxon>Nothoprocta</taxon>
    </lineage>
</organism>
<dbReference type="Proteomes" id="UP000694420">
    <property type="component" value="Unplaced"/>
</dbReference>
<sequence>MFSISGTSGAFRKDLLTPDSSATMSCRGFTTGIPGTSTELRGAPGHGESRHQGHLIEGLNCAICLPLLLTCCHQLGLVFLIPHLLLLHVAAREEETHHPVEELVGELDGEGHHMVPMPCRCTSPPGPVSAPQSAP</sequence>
<evidence type="ECO:0000256" key="1">
    <source>
        <dbReference type="SAM" id="MobiDB-lite"/>
    </source>
</evidence>
<feature type="compositionally biased region" description="Pro residues" evidence="1">
    <location>
        <begin position="124"/>
        <end position="135"/>
    </location>
</feature>
<reference evidence="2" key="2">
    <citation type="submission" date="2025-09" db="UniProtKB">
        <authorList>
            <consortium name="Ensembl"/>
        </authorList>
    </citation>
    <scope>IDENTIFICATION</scope>
</reference>
<proteinExistence type="predicted"/>
<accession>A0A8C7EEW7</accession>
<dbReference type="Ensembl" id="ENSNPET00000015165.1">
    <property type="protein sequence ID" value="ENSNPEP00000014800.1"/>
    <property type="gene ID" value="ENSNPEG00000011063.1"/>
</dbReference>
<reference evidence="2" key="1">
    <citation type="submission" date="2025-08" db="UniProtKB">
        <authorList>
            <consortium name="Ensembl"/>
        </authorList>
    </citation>
    <scope>IDENTIFICATION</scope>
</reference>
<dbReference type="AlphaFoldDB" id="A0A8C7EEW7"/>
<keyword evidence="3" id="KW-1185">Reference proteome</keyword>